<dbReference type="EMBL" id="CP000142">
    <property type="protein sequence ID" value="ABA87375.1"/>
    <property type="molecule type" value="Genomic_DNA"/>
</dbReference>
<dbReference type="SUPFAM" id="SSF56317">
    <property type="entry name" value="Carbon-nitrogen hydrolase"/>
    <property type="match status" value="1"/>
</dbReference>
<feature type="domain" description="CN hydrolase" evidence="2">
    <location>
        <begin position="12"/>
        <end position="245"/>
    </location>
</feature>
<evidence type="ECO:0000256" key="1">
    <source>
        <dbReference type="ARBA" id="ARBA00010613"/>
    </source>
</evidence>
<reference evidence="3 4" key="2">
    <citation type="journal article" date="2012" name="BMC Genomics">
        <title>The genome of Pelobacter carbinolicus reveals surprising metabolic capabilities and physiological features.</title>
        <authorList>
            <person name="Aklujkar M."/>
            <person name="Haveman S.A."/>
            <person name="Didonato R.Jr."/>
            <person name="Chertkov O."/>
            <person name="Han C.S."/>
            <person name="Land M.L."/>
            <person name="Brown P."/>
            <person name="Lovley D.R."/>
        </authorList>
    </citation>
    <scope>NUCLEOTIDE SEQUENCE [LARGE SCALE GENOMIC DNA]</scope>
    <source>
        <strain evidence="4">DSM 2380 / NBRC 103641 / GraBd1</strain>
    </source>
</reference>
<name>Q3A8B7_SYNC1</name>
<sequence length="270" mass="29912">MSDKTGEATQQLTAGCLQFNIAMGDVEGNLQKVRDGLQALARQGGRLAVLPEMWSCGFDYRNLATLAAHTPQVVETVAALSARHDMVVIGSLPELDGDALYNTSYLVDRGVVRGRYRKLHLFSPMREDRYLQAGSKTLVADTSVGRIGLAICYDLRFPELFRRLTLDGADVICLSAQWPKPRRDHWCVLTRARAIENQVFVLAANCCGVQGKLDFFGSSMILSPRGEVLAEAKDQPCEVLATLDKQAQRDYRAAIPAWHDRRPDVYGVLT</sequence>
<dbReference type="HOGENOM" id="CLU_030130_3_1_7"/>
<dbReference type="PANTHER" id="PTHR23088">
    <property type="entry name" value="NITRILASE-RELATED"/>
    <property type="match status" value="1"/>
</dbReference>
<comment type="similarity">
    <text evidence="1">Belongs to the carbon-nitrogen hydrolase superfamily. NIT1/NIT2 family.</text>
</comment>
<reference evidence="4" key="1">
    <citation type="submission" date="2005-10" db="EMBL/GenBank/DDBJ databases">
        <title>Complete sequence of Pelobacter carbinolicus DSM 2380.</title>
        <authorList>
            <person name="Copeland A."/>
            <person name="Lucas S."/>
            <person name="Lapidus A."/>
            <person name="Barry K."/>
            <person name="Detter J.C."/>
            <person name="Glavina T."/>
            <person name="Hammon N."/>
            <person name="Israni S."/>
            <person name="Pitluck S."/>
            <person name="Chertkov O."/>
            <person name="Schmutz J."/>
            <person name="Larimer F."/>
            <person name="Land M."/>
            <person name="Kyrpides N."/>
            <person name="Ivanova N."/>
            <person name="Richardson P."/>
        </authorList>
    </citation>
    <scope>NUCLEOTIDE SEQUENCE [LARGE SCALE GENOMIC DNA]</scope>
    <source>
        <strain evidence="4">DSM 2380 / NBRC 103641 / GraBd1</strain>
    </source>
</reference>
<organism evidence="3 4">
    <name type="scientific">Syntrophotalea carbinolica (strain DSM 2380 / NBRC 103641 / GraBd1)</name>
    <name type="common">Pelobacter carbinolicus</name>
    <dbReference type="NCBI Taxonomy" id="338963"/>
    <lineage>
        <taxon>Bacteria</taxon>
        <taxon>Pseudomonadati</taxon>
        <taxon>Thermodesulfobacteriota</taxon>
        <taxon>Desulfuromonadia</taxon>
        <taxon>Desulfuromonadales</taxon>
        <taxon>Syntrophotaleaceae</taxon>
        <taxon>Syntrophotalea</taxon>
    </lineage>
</organism>
<protein>
    <submittedName>
        <fullName evidence="3">Nitrilase/amidohydrolase superfamily protein, class 5</fullName>
    </submittedName>
</protein>
<dbReference type="RefSeq" id="WP_011339764.1">
    <property type="nucleotide sequence ID" value="NC_007498.2"/>
</dbReference>
<evidence type="ECO:0000313" key="4">
    <source>
        <dbReference type="Proteomes" id="UP000002534"/>
    </source>
</evidence>
<dbReference type="CDD" id="cd07583">
    <property type="entry name" value="nitrilase_5"/>
    <property type="match status" value="1"/>
</dbReference>
<dbReference type="PROSITE" id="PS50263">
    <property type="entry name" value="CN_HYDROLASE"/>
    <property type="match status" value="1"/>
</dbReference>
<dbReference type="InterPro" id="IPR036526">
    <property type="entry name" value="C-N_Hydrolase_sf"/>
</dbReference>
<dbReference type="InterPro" id="IPR001110">
    <property type="entry name" value="UPF0012_CS"/>
</dbReference>
<dbReference type="Gene3D" id="3.60.110.10">
    <property type="entry name" value="Carbon-nitrogen hydrolase"/>
    <property type="match status" value="1"/>
</dbReference>
<dbReference type="OrthoDB" id="9795543at2"/>
<evidence type="ECO:0000313" key="3">
    <source>
        <dbReference type="EMBL" id="ABA87375.1"/>
    </source>
</evidence>
<evidence type="ECO:0000259" key="2">
    <source>
        <dbReference type="PROSITE" id="PS50263"/>
    </source>
</evidence>
<dbReference type="InterPro" id="IPR003010">
    <property type="entry name" value="C-N_Hydrolase"/>
</dbReference>
<keyword evidence="4" id="KW-1185">Reference proteome</keyword>
<dbReference type="PROSITE" id="PS01227">
    <property type="entry name" value="UPF0012"/>
    <property type="match status" value="1"/>
</dbReference>
<dbReference type="STRING" id="338963.Pcar_0112"/>
<dbReference type="PANTHER" id="PTHR23088:SF27">
    <property type="entry name" value="DEAMINATED GLUTATHIONE AMIDASE"/>
    <property type="match status" value="1"/>
</dbReference>
<dbReference type="GO" id="GO:0016787">
    <property type="term" value="F:hydrolase activity"/>
    <property type="evidence" value="ECO:0007669"/>
    <property type="project" value="UniProtKB-KW"/>
</dbReference>
<gene>
    <name evidence="3" type="ordered locus">Pcar_0112</name>
</gene>
<accession>Q3A8B7</accession>
<dbReference type="KEGG" id="pca:Pcar_0112"/>
<dbReference type="Proteomes" id="UP000002534">
    <property type="component" value="Chromosome"/>
</dbReference>
<keyword evidence="3" id="KW-0378">Hydrolase</keyword>
<dbReference type="eggNOG" id="COG0388">
    <property type="taxonomic scope" value="Bacteria"/>
</dbReference>
<dbReference type="Pfam" id="PF00795">
    <property type="entry name" value="CN_hydrolase"/>
    <property type="match status" value="1"/>
</dbReference>
<proteinExistence type="inferred from homology"/>
<dbReference type="AlphaFoldDB" id="Q3A8B7"/>